<evidence type="ECO:0000256" key="1">
    <source>
        <dbReference type="SAM" id="Phobius"/>
    </source>
</evidence>
<comment type="caution">
    <text evidence="2">The sequence shown here is derived from an EMBL/GenBank/DDBJ whole genome shotgun (WGS) entry which is preliminary data.</text>
</comment>
<feature type="transmembrane region" description="Helical" evidence="1">
    <location>
        <begin position="47"/>
        <end position="67"/>
    </location>
</feature>
<organism evidence="2 3">
    <name type="scientific">Flavobacterium ginsengiterrae</name>
    <dbReference type="NCBI Taxonomy" id="871695"/>
    <lineage>
        <taxon>Bacteria</taxon>
        <taxon>Pseudomonadati</taxon>
        <taxon>Bacteroidota</taxon>
        <taxon>Flavobacteriia</taxon>
        <taxon>Flavobacteriales</taxon>
        <taxon>Flavobacteriaceae</taxon>
        <taxon>Flavobacterium</taxon>
    </lineage>
</organism>
<evidence type="ECO:0000313" key="3">
    <source>
        <dbReference type="Proteomes" id="UP001500748"/>
    </source>
</evidence>
<feature type="transmembrane region" description="Helical" evidence="1">
    <location>
        <begin position="12"/>
        <end position="31"/>
    </location>
</feature>
<proteinExistence type="predicted"/>
<dbReference type="EMBL" id="BAABDU010000011">
    <property type="protein sequence ID" value="GAA3784280.1"/>
    <property type="molecule type" value="Genomic_DNA"/>
</dbReference>
<keyword evidence="1" id="KW-1133">Transmembrane helix</keyword>
<dbReference type="Proteomes" id="UP001500748">
    <property type="component" value="Unassembled WGS sequence"/>
</dbReference>
<gene>
    <name evidence="2" type="ORF">GCM10022423_46930</name>
</gene>
<keyword evidence="1" id="KW-0472">Membrane</keyword>
<accession>A0ABP7H834</accession>
<protein>
    <submittedName>
        <fullName evidence="2">Uncharacterized protein</fullName>
    </submittedName>
</protein>
<feature type="transmembrane region" description="Helical" evidence="1">
    <location>
        <begin position="79"/>
        <end position="98"/>
    </location>
</feature>
<sequence length="145" mass="17035">MMIMIKILIKKTIIFIILIFFVHFFLLRGLFSSLDHYTPLNTSGSPFAIALELIISFIACYIIFIMAFIEKIVDTKLKYVYLLILNLHSIFQFYYIAFFEYNLFNDDLSFDALSIVMISSYFVFELALTFYVINKLYTSKTTGKN</sequence>
<evidence type="ECO:0000313" key="2">
    <source>
        <dbReference type="EMBL" id="GAA3784280.1"/>
    </source>
</evidence>
<feature type="transmembrane region" description="Helical" evidence="1">
    <location>
        <begin position="110"/>
        <end position="133"/>
    </location>
</feature>
<keyword evidence="1" id="KW-0812">Transmembrane</keyword>
<reference evidence="3" key="1">
    <citation type="journal article" date="2019" name="Int. J. Syst. Evol. Microbiol.">
        <title>The Global Catalogue of Microorganisms (GCM) 10K type strain sequencing project: providing services to taxonomists for standard genome sequencing and annotation.</title>
        <authorList>
            <consortium name="The Broad Institute Genomics Platform"/>
            <consortium name="The Broad Institute Genome Sequencing Center for Infectious Disease"/>
            <person name="Wu L."/>
            <person name="Ma J."/>
        </authorList>
    </citation>
    <scope>NUCLEOTIDE SEQUENCE [LARGE SCALE GENOMIC DNA]</scope>
    <source>
        <strain evidence="3">JCM 17337</strain>
    </source>
</reference>
<name>A0ABP7H834_9FLAO</name>
<keyword evidence="3" id="KW-1185">Reference proteome</keyword>